<evidence type="ECO:0000256" key="1">
    <source>
        <dbReference type="ARBA" id="ARBA00004273"/>
    </source>
</evidence>
<dbReference type="PIRSF" id="PIRSF037736">
    <property type="entry name" value="SCO1"/>
    <property type="match status" value="1"/>
</dbReference>
<dbReference type="FunFam" id="3.40.30.10:FF:000013">
    <property type="entry name" value="Blast:Protein SCO1 homolog, mitochondrial"/>
    <property type="match status" value="1"/>
</dbReference>
<dbReference type="InterPro" id="IPR003782">
    <property type="entry name" value="SCO1/SenC"/>
</dbReference>
<protein>
    <recommendedName>
        <fullName evidence="14">Thioredoxin domain-containing protein</fullName>
    </recommendedName>
</protein>
<evidence type="ECO:0000256" key="6">
    <source>
        <dbReference type="ARBA" id="ARBA00023128"/>
    </source>
</evidence>
<keyword evidence="6 8" id="KW-0496">Mitochondrion</keyword>
<evidence type="ECO:0008006" key="14">
    <source>
        <dbReference type="Google" id="ProtNLM"/>
    </source>
</evidence>
<dbReference type="GO" id="GO:0005743">
    <property type="term" value="C:mitochondrial inner membrane"/>
    <property type="evidence" value="ECO:0007669"/>
    <property type="project" value="UniProtKB-SubCell"/>
</dbReference>
<dbReference type="InterPro" id="IPR036249">
    <property type="entry name" value="Thioredoxin-like_sf"/>
</dbReference>
<evidence type="ECO:0000256" key="7">
    <source>
        <dbReference type="ARBA" id="ARBA00023136"/>
    </source>
</evidence>
<keyword evidence="11" id="KW-0812">Transmembrane</keyword>
<dbReference type="Proteomes" id="UP000502823">
    <property type="component" value="Unassembled WGS sequence"/>
</dbReference>
<dbReference type="PANTHER" id="PTHR12151">
    <property type="entry name" value="ELECTRON TRANSPORT PROTIN SCO1/SENC FAMILY MEMBER"/>
    <property type="match status" value="1"/>
</dbReference>
<keyword evidence="5 8" id="KW-0186">Copper</keyword>
<dbReference type="GO" id="GO:0006878">
    <property type="term" value="P:intracellular copper ion homeostasis"/>
    <property type="evidence" value="ECO:0007669"/>
    <property type="project" value="UniProtKB-UniRule"/>
</dbReference>
<keyword evidence="13" id="KW-1185">Reference proteome</keyword>
<dbReference type="GO" id="GO:0033617">
    <property type="term" value="P:mitochondrial respiratory chain complex IV assembly"/>
    <property type="evidence" value="ECO:0007669"/>
    <property type="project" value="TreeGrafter"/>
</dbReference>
<proteinExistence type="inferred from homology"/>
<organism evidence="12 13">
    <name type="scientific">Coptotermes formosanus</name>
    <name type="common">Formosan subterranean termite</name>
    <dbReference type="NCBI Taxonomy" id="36987"/>
    <lineage>
        <taxon>Eukaryota</taxon>
        <taxon>Metazoa</taxon>
        <taxon>Ecdysozoa</taxon>
        <taxon>Arthropoda</taxon>
        <taxon>Hexapoda</taxon>
        <taxon>Insecta</taxon>
        <taxon>Pterygota</taxon>
        <taxon>Neoptera</taxon>
        <taxon>Polyneoptera</taxon>
        <taxon>Dictyoptera</taxon>
        <taxon>Blattodea</taxon>
        <taxon>Blattoidea</taxon>
        <taxon>Termitoidae</taxon>
        <taxon>Rhinotermitidae</taxon>
        <taxon>Coptotermes</taxon>
    </lineage>
</organism>
<comment type="similarity">
    <text evidence="2 8">Belongs to the SCO1/2 family.</text>
</comment>
<comment type="function">
    <text evidence="8">Copper metallochaperone essential for the synthesis and maturation of cytochrome c oxidase subunit II (MT-CO2/COX2) by facilitating the incorporation of copper into the Cu(A) site of MT-CO2/COX2.</text>
</comment>
<dbReference type="GO" id="GO:0016531">
    <property type="term" value="F:copper chaperone activity"/>
    <property type="evidence" value="ECO:0007669"/>
    <property type="project" value="InterPro"/>
</dbReference>
<evidence type="ECO:0000256" key="4">
    <source>
        <dbReference type="ARBA" id="ARBA00022792"/>
    </source>
</evidence>
<keyword evidence="8" id="KW-0143">Chaperone</keyword>
<evidence type="ECO:0000256" key="2">
    <source>
        <dbReference type="ARBA" id="ARBA00010996"/>
    </source>
</evidence>
<dbReference type="GO" id="GO:0005507">
    <property type="term" value="F:copper ion binding"/>
    <property type="evidence" value="ECO:0007669"/>
    <property type="project" value="InterPro"/>
</dbReference>
<dbReference type="CDD" id="cd02968">
    <property type="entry name" value="SCO"/>
    <property type="match status" value="1"/>
</dbReference>
<evidence type="ECO:0000313" key="13">
    <source>
        <dbReference type="Proteomes" id="UP000502823"/>
    </source>
</evidence>
<evidence type="ECO:0000313" key="12">
    <source>
        <dbReference type="EMBL" id="GFG40074.1"/>
    </source>
</evidence>
<dbReference type="OrthoDB" id="270009at2759"/>
<dbReference type="InterPro" id="IPR017276">
    <property type="entry name" value="Synth_of_cyt-c-oxidase_Sco1/2"/>
</dbReference>
<sequence>MSFVVKSHRLMPCVRGMIMGSLSHKEIGSHGFTRMFSNASLPPRKPKESKGPITWRSLSITAIIGGGLLAFMLYVKREKEIAIQKERKRQLGKAAIGGRFELVDHNNEPRKSEDFLGQWLLIYFGFTHCPDICPDELEKMSAVVKKLDSEENVPKVQPLFITVDPLRDTPELVKKYVQEFSPRILGLTGTSEQVEKACKAYRVYFSAGPRDDDKDYIVDHTIITYLVNPEGEFVDYFGQNRQVDDITTSIRVNMAKWDQLHSKWF</sequence>
<comment type="subcellular location">
    <subcellularLocation>
        <location evidence="1 8">Mitochondrion inner membrane</location>
    </subcellularLocation>
</comment>
<keyword evidence="4 8" id="KW-0999">Mitochondrion inner membrane</keyword>
<keyword evidence="7 11" id="KW-0472">Membrane</keyword>
<feature type="binding site" evidence="9">
    <location>
        <position position="220"/>
    </location>
    <ligand>
        <name>Cu cation</name>
        <dbReference type="ChEBI" id="CHEBI:23378"/>
    </ligand>
</feature>
<keyword evidence="10" id="KW-1015">Disulfide bond</keyword>
<gene>
    <name evidence="12" type="ORF">Cfor_01424</name>
</gene>
<dbReference type="PANTHER" id="PTHR12151:SF5">
    <property type="entry name" value="AT19154P"/>
    <property type="match status" value="1"/>
</dbReference>
<keyword evidence="3 8" id="KW-0479">Metal-binding</keyword>
<dbReference type="EMBL" id="BLKM01001489">
    <property type="protein sequence ID" value="GFG40074.1"/>
    <property type="molecule type" value="Genomic_DNA"/>
</dbReference>
<feature type="transmembrane region" description="Helical" evidence="11">
    <location>
        <begin position="53"/>
        <end position="75"/>
    </location>
</feature>
<evidence type="ECO:0000256" key="11">
    <source>
        <dbReference type="SAM" id="Phobius"/>
    </source>
</evidence>
<evidence type="ECO:0000256" key="9">
    <source>
        <dbReference type="PIRSR" id="PIRSR037736-1"/>
    </source>
</evidence>
<dbReference type="InParanoid" id="A0A6L2Q6S1"/>
<name>A0A6L2Q6S1_COPFO</name>
<keyword evidence="11" id="KW-1133">Transmembrane helix</keyword>
<dbReference type="SUPFAM" id="SSF52833">
    <property type="entry name" value="Thioredoxin-like"/>
    <property type="match status" value="1"/>
</dbReference>
<dbReference type="Gene3D" id="3.40.30.10">
    <property type="entry name" value="Glutaredoxin"/>
    <property type="match status" value="1"/>
</dbReference>
<comment type="caution">
    <text evidence="12">The sequence shown here is derived from an EMBL/GenBank/DDBJ whole genome shotgun (WGS) entry which is preliminary data.</text>
</comment>
<feature type="binding site" evidence="9">
    <location>
        <position position="133"/>
    </location>
    <ligand>
        <name>Cu cation</name>
        <dbReference type="ChEBI" id="CHEBI:23378"/>
    </ligand>
</feature>
<feature type="disulfide bond" description="Redox-active" evidence="10">
    <location>
        <begin position="129"/>
        <end position="133"/>
    </location>
</feature>
<reference evidence="13" key="1">
    <citation type="submission" date="2020-01" db="EMBL/GenBank/DDBJ databases">
        <title>Draft genome sequence of the Termite Coptotermes fromosanus.</title>
        <authorList>
            <person name="Itakura S."/>
            <person name="Yosikawa Y."/>
            <person name="Umezawa K."/>
        </authorList>
    </citation>
    <scope>NUCLEOTIDE SEQUENCE [LARGE SCALE GENOMIC DNA]</scope>
</reference>
<evidence type="ECO:0000256" key="3">
    <source>
        <dbReference type="ARBA" id="ARBA00022723"/>
    </source>
</evidence>
<comment type="subunit">
    <text evidence="8">Homodimer.</text>
</comment>
<accession>A0A6L2Q6S1</accession>
<dbReference type="AlphaFoldDB" id="A0A6L2Q6S1"/>
<dbReference type="FunCoup" id="A0A6L2Q6S1">
    <property type="interactions" value="1355"/>
</dbReference>
<evidence type="ECO:0000256" key="5">
    <source>
        <dbReference type="ARBA" id="ARBA00023008"/>
    </source>
</evidence>
<dbReference type="Pfam" id="PF02630">
    <property type="entry name" value="SCO1-SenC"/>
    <property type="match status" value="1"/>
</dbReference>
<evidence type="ECO:0000256" key="8">
    <source>
        <dbReference type="PIRNR" id="PIRNR037736"/>
    </source>
</evidence>
<evidence type="ECO:0000256" key="10">
    <source>
        <dbReference type="PIRSR" id="PIRSR603782-2"/>
    </source>
</evidence>
<feature type="binding site" evidence="9">
    <location>
        <position position="129"/>
    </location>
    <ligand>
        <name>Cu cation</name>
        <dbReference type="ChEBI" id="CHEBI:23378"/>
    </ligand>
</feature>